<protein>
    <submittedName>
        <fullName evidence="1">Uncharacterized protein</fullName>
    </submittedName>
</protein>
<dbReference type="AlphaFoldDB" id="A0AAV7I4C9"/>
<sequence length="126" mass="15489">MLNKKRTRIQERLLLRSRLMTLERLFQYESWYEMNRPDYEKWTKIAENSGLIGKKSVSECWRHFCELYHTFKYHKGVSKRGEPIEPWEYYDTFNHYYHVCLDREDARWRAIRAARYAHAGDSDDSD</sequence>
<gene>
    <name evidence="1" type="ORF">KQX54_001588</name>
    <name evidence="2" type="ORF">KQX54_001618</name>
</gene>
<keyword evidence="3" id="KW-1185">Reference proteome</keyword>
<accession>A0AAV7I4C9</accession>
<name>A0AAV7I4C9_COTGL</name>
<reference evidence="1 3" key="1">
    <citation type="journal article" date="2021" name="J. Hered.">
        <title>A chromosome-level genome assembly of the parasitoid wasp, Cotesia glomerata (Hymenoptera: Braconidae).</title>
        <authorList>
            <person name="Pinto B.J."/>
            <person name="Weis J.J."/>
            <person name="Gamble T."/>
            <person name="Ode P.J."/>
            <person name="Paul R."/>
            <person name="Zaspel J.M."/>
        </authorList>
    </citation>
    <scope>NUCLEOTIDE SEQUENCE [LARGE SCALE GENOMIC DNA]</scope>
    <source>
        <strain evidence="1">CgM1</strain>
    </source>
</reference>
<evidence type="ECO:0000313" key="1">
    <source>
        <dbReference type="EMBL" id="KAH0553349.1"/>
    </source>
</evidence>
<dbReference type="EMBL" id="JAHXZJ010001120">
    <property type="protein sequence ID" value="KAH0553349.1"/>
    <property type="molecule type" value="Genomic_DNA"/>
</dbReference>
<proteinExistence type="predicted"/>
<dbReference type="EMBL" id="JAHXZJ010001120">
    <property type="protein sequence ID" value="KAH0553352.1"/>
    <property type="molecule type" value="Genomic_DNA"/>
</dbReference>
<evidence type="ECO:0000313" key="2">
    <source>
        <dbReference type="EMBL" id="KAH0553352.1"/>
    </source>
</evidence>
<comment type="caution">
    <text evidence="1">The sequence shown here is derived from an EMBL/GenBank/DDBJ whole genome shotgun (WGS) entry which is preliminary data.</text>
</comment>
<dbReference type="Proteomes" id="UP000826195">
    <property type="component" value="Unassembled WGS sequence"/>
</dbReference>
<organism evidence="1 3">
    <name type="scientific">Cotesia glomerata</name>
    <name type="common">Lepidopteran parasitic wasp</name>
    <name type="synonym">Apanteles glomeratus</name>
    <dbReference type="NCBI Taxonomy" id="32391"/>
    <lineage>
        <taxon>Eukaryota</taxon>
        <taxon>Metazoa</taxon>
        <taxon>Ecdysozoa</taxon>
        <taxon>Arthropoda</taxon>
        <taxon>Hexapoda</taxon>
        <taxon>Insecta</taxon>
        <taxon>Pterygota</taxon>
        <taxon>Neoptera</taxon>
        <taxon>Endopterygota</taxon>
        <taxon>Hymenoptera</taxon>
        <taxon>Apocrita</taxon>
        <taxon>Ichneumonoidea</taxon>
        <taxon>Braconidae</taxon>
        <taxon>Microgastrinae</taxon>
        <taxon>Cotesia</taxon>
    </lineage>
</organism>
<evidence type="ECO:0000313" key="3">
    <source>
        <dbReference type="Proteomes" id="UP000826195"/>
    </source>
</evidence>